<dbReference type="AlphaFoldDB" id="A0AA35PRJ5"/>
<evidence type="ECO:0000256" key="1">
    <source>
        <dbReference type="SAM" id="MobiDB-lite"/>
    </source>
</evidence>
<accession>A0AA35PRJ5</accession>
<dbReference type="Proteomes" id="UP001178461">
    <property type="component" value="Chromosome 16"/>
</dbReference>
<feature type="region of interest" description="Disordered" evidence="1">
    <location>
        <begin position="1"/>
        <end position="119"/>
    </location>
</feature>
<evidence type="ECO:0000313" key="2">
    <source>
        <dbReference type="EMBL" id="CAI5797829.1"/>
    </source>
</evidence>
<protein>
    <submittedName>
        <fullName evidence="2">Uncharacterized protein</fullName>
    </submittedName>
</protein>
<gene>
    <name evidence="2" type="ORF">PODLI_1B036898</name>
</gene>
<dbReference type="EMBL" id="OX395143">
    <property type="protein sequence ID" value="CAI5797829.1"/>
    <property type="molecule type" value="Genomic_DNA"/>
</dbReference>
<reference evidence="2" key="1">
    <citation type="submission" date="2022-12" db="EMBL/GenBank/DDBJ databases">
        <authorList>
            <person name="Alioto T."/>
            <person name="Alioto T."/>
            <person name="Gomez Garrido J."/>
        </authorList>
    </citation>
    <scope>NUCLEOTIDE SEQUENCE</scope>
</reference>
<organism evidence="2 3">
    <name type="scientific">Podarcis lilfordi</name>
    <name type="common">Lilford's wall lizard</name>
    <dbReference type="NCBI Taxonomy" id="74358"/>
    <lineage>
        <taxon>Eukaryota</taxon>
        <taxon>Metazoa</taxon>
        <taxon>Chordata</taxon>
        <taxon>Craniata</taxon>
        <taxon>Vertebrata</taxon>
        <taxon>Euteleostomi</taxon>
        <taxon>Lepidosauria</taxon>
        <taxon>Squamata</taxon>
        <taxon>Bifurcata</taxon>
        <taxon>Unidentata</taxon>
        <taxon>Episquamata</taxon>
        <taxon>Laterata</taxon>
        <taxon>Lacertibaenia</taxon>
        <taxon>Lacertidae</taxon>
        <taxon>Podarcis</taxon>
    </lineage>
</organism>
<keyword evidence="3" id="KW-1185">Reference proteome</keyword>
<feature type="compositionally biased region" description="Gly residues" evidence="1">
    <location>
        <begin position="41"/>
        <end position="51"/>
    </location>
</feature>
<evidence type="ECO:0000313" key="3">
    <source>
        <dbReference type="Proteomes" id="UP001178461"/>
    </source>
</evidence>
<name>A0AA35PRJ5_9SAUR</name>
<sequence length="160" mass="17112">MTNSKTFRRACSLRGSKSPSLLDPASGSLWDHLEEADPTRGSGGAALGGHGLVPKNKEEAQPKPAWSWGRRATSLRVRKARGEEAATMGEAAHSLGPGDGQMLIGEAHGKAGGRMKKRKQQVNRALRESWETFLTNVYSLTLSHPTSRPTADEAQAVGTP</sequence>
<proteinExistence type="predicted"/>